<feature type="region of interest" description="Disordered" evidence="1">
    <location>
        <begin position="42"/>
        <end position="138"/>
    </location>
</feature>
<organism evidence="2 3">
    <name type="scientific">Liparis tanakae</name>
    <name type="common">Tanaka's snailfish</name>
    <dbReference type="NCBI Taxonomy" id="230148"/>
    <lineage>
        <taxon>Eukaryota</taxon>
        <taxon>Metazoa</taxon>
        <taxon>Chordata</taxon>
        <taxon>Craniata</taxon>
        <taxon>Vertebrata</taxon>
        <taxon>Euteleostomi</taxon>
        <taxon>Actinopterygii</taxon>
        <taxon>Neopterygii</taxon>
        <taxon>Teleostei</taxon>
        <taxon>Neoteleostei</taxon>
        <taxon>Acanthomorphata</taxon>
        <taxon>Eupercaria</taxon>
        <taxon>Perciformes</taxon>
        <taxon>Cottioidei</taxon>
        <taxon>Cottales</taxon>
        <taxon>Liparidae</taxon>
        <taxon>Liparis</taxon>
    </lineage>
</organism>
<comment type="caution">
    <text evidence="2">The sequence shown here is derived from an EMBL/GenBank/DDBJ whole genome shotgun (WGS) entry which is preliminary data.</text>
</comment>
<evidence type="ECO:0000256" key="1">
    <source>
        <dbReference type="SAM" id="MobiDB-lite"/>
    </source>
</evidence>
<feature type="compositionally biased region" description="Low complexity" evidence="1">
    <location>
        <begin position="127"/>
        <end position="138"/>
    </location>
</feature>
<evidence type="ECO:0000313" key="3">
    <source>
        <dbReference type="Proteomes" id="UP000314294"/>
    </source>
</evidence>
<keyword evidence="3" id="KW-1185">Reference proteome</keyword>
<dbReference type="Proteomes" id="UP000314294">
    <property type="component" value="Unassembled WGS sequence"/>
</dbReference>
<protein>
    <submittedName>
        <fullName evidence="2">Uncharacterized protein</fullName>
    </submittedName>
</protein>
<evidence type="ECO:0000313" key="2">
    <source>
        <dbReference type="EMBL" id="TNN60592.1"/>
    </source>
</evidence>
<dbReference type="EMBL" id="SRLO01000331">
    <property type="protein sequence ID" value="TNN60592.1"/>
    <property type="molecule type" value="Genomic_DNA"/>
</dbReference>
<proteinExistence type="predicted"/>
<name>A0A4Z2H6Z3_9TELE</name>
<sequence length="138" mass="14489">MEKTDREAALRDETMPAKCKISPSAGVIQREVVRVHWFGTTPGRHVARGRHTDGRRAASWTSAEDTVAPPEAHGSVKLPHCDGVERSGNPGITGSMSAHRIEGPVGPAPVSEPQMGAAMGPLDERSTTISSSGLSSAL</sequence>
<gene>
    <name evidence="2" type="ORF">EYF80_029193</name>
</gene>
<reference evidence="2 3" key="1">
    <citation type="submission" date="2019-03" db="EMBL/GenBank/DDBJ databases">
        <title>First draft genome of Liparis tanakae, snailfish: a comprehensive survey of snailfish specific genes.</title>
        <authorList>
            <person name="Kim W."/>
            <person name="Song I."/>
            <person name="Jeong J.-H."/>
            <person name="Kim D."/>
            <person name="Kim S."/>
            <person name="Ryu S."/>
            <person name="Song J.Y."/>
            <person name="Lee S.K."/>
        </authorList>
    </citation>
    <scope>NUCLEOTIDE SEQUENCE [LARGE SCALE GENOMIC DNA]</scope>
    <source>
        <tissue evidence="2">Muscle</tissue>
    </source>
</reference>
<dbReference type="AlphaFoldDB" id="A0A4Z2H6Z3"/>
<accession>A0A4Z2H6Z3</accession>